<dbReference type="EMBL" id="JAQMWT010000161">
    <property type="protein sequence ID" value="KAJ8608765.1"/>
    <property type="molecule type" value="Genomic_DNA"/>
</dbReference>
<name>A0AAD7UJ13_9STRA</name>
<dbReference type="AlphaFoldDB" id="A0AAD7UJ13"/>
<dbReference type="Proteomes" id="UP001230188">
    <property type="component" value="Unassembled WGS sequence"/>
</dbReference>
<protein>
    <submittedName>
        <fullName evidence="2">Uncharacterized protein</fullName>
    </submittedName>
</protein>
<gene>
    <name evidence="2" type="ORF">CTAYLR_007808</name>
</gene>
<proteinExistence type="predicted"/>
<feature type="region of interest" description="Disordered" evidence="1">
    <location>
        <begin position="253"/>
        <end position="284"/>
    </location>
</feature>
<feature type="region of interest" description="Disordered" evidence="1">
    <location>
        <begin position="83"/>
        <end position="107"/>
    </location>
</feature>
<sequence length="284" mass="31608">MLMTMISTEDDPYKRPKSDVMTALDFASVLFAPEACGGGVVDDSFVAHPLEMEPLEHPSTLEPRELARAPKNEPLDDALEALLSDPTDGESSSELPTAHRGSLADLPPINPDECDFVSFDYGMSPREEHHHAFFAPRDDLRLGAYDDDHLFPVEPDLFPPPPRAHKRKLAASEPTDPFSPPKKKSSRKNGCLSELKWAEERAASSDKTMPIKRPVGISLASGSSSGWRLRISGTQLGHYATAQQAWEAYPRTAERRASLTQQLHQQQHQRHEDEAKQKLQQRAT</sequence>
<reference evidence="2" key="1">
    <citation type="submission" date="2023-01" db="EMBL/GenBank/DDBJ databases">
        <title>Metagenome sequencing of chrysophaentin producing Chrysophaeum taylorii.</title>
        <authorList>
            <person name="Davison J."/>
            <person name="Bewley C."/>
        </authorList>
    </citation>
    <scope>NUCLEOTIDE SEQUENCE</scope>
    <source>
        <strain evidence="2">NIES-1699</strain>
    </source>
</reference>
<evidence type="ECO:0000313" key="3">
    <source>
        <dbReference type="Proteomes" id="UP001230188"/>
    </source>
</evidence>
<comment type="caution">
    <text evidence="2">The sequence shown here is derived from an EMBL/GenBank/DDBJ whole genome shotgun (WGS) entry which is preliminary data.</text>
</comment>
<keyword evidence="3" id="KW-1185">Reference proteome</keyword>
<feature type="region of interest" description="Disordered" evidence="1">
    <location>
        <begin position="153"/>
        <end position="225"/>
    </location>
</feature>
<accession>A0AAD7UJ13</accession>
<organism evidence="2 3">
    <name type="scientific">Chrysophaeum taylorii</name>
    <dbReference type="NCBI Taxonomy" id="2483200"/>
    <lineage>
        <taxon>Eukaryota</taxon>
        <taxon>Sar</taxon>
        <taxon>Stramenopiles</taxon>
        <taxon>Ochrophyta</taxon>
        <taxon>Pelagophyceae</taxon>
        <taxon>Pelagomonadales</taxon>
        <taxon>Pelagomonadaceae</taxon>
        <taxon>Chrysophaeum</taxon>
    </lineage>
</organism>
<evidence type="ECO:0000313" key="2">
    <source>
        <dbReference type="EMBL" id="KAJ8608765.1"/>
    </source>
</evidence>
<evidence type="ECO:0000256" key="1">
    <source>
        <dbReference type="SAM" id="MobiDB-lite"/>
    </source>
</evidence>